<dbReference type="AlphaFoldDB" id="A0A2V2X4P1"/>
<evidence type="ECO:0000313" key="7">
    <source>
        <dbReference type="Proteomes" id="UP000246078"/>
    </source>
</evidence>
<protein>
    <recommendedName>
        <fullName evidence="5">ZN622/Rei1/Reh1 zinc finger C2H2-type domain-containing protein</fullName>
    </recommendedName>
</protein>
<keyword evidence="3" id="KW-0862">Zinc</keyword>
<dbReference type="PANTHER" id="PTHR13267">
    <property type="entry name" value="ZINC FINGER PROTEIN 277"/>
    <property type="match status" value="1"/>
</dbReference>
<evidence type="ECO:0000256" key="1">
    <source>
        <dbReference type="ARBA" id="ARBA00022723"/>
    </source>
</evidence>
<dbReference type="Pfam" id="PF12756">
    <property type="entry name" value="zf-C2H2_2"/>
    <property type="match status" value="1"/>
</dbReference>
<reference evidence="6 7" key="1">
    <citation type="journal article" date="2018" name="Microb. Genom.">
        <title>Expanding an expanded genome: long-read sequencing of Trypanosoma cruzi.</title>
        <authorList>
            <person name="Berna L."/>
            <person name="Rodriguez M."/>
            <person name="Chiribao M.L."/>
            <person name="Parodi-Talice A."/>
            <person name="Pita S."/>
            <person name="Rijo G."/>
            <person name="Alvarez-Valin F."/>
            <person name="Robello C."/>
        </authorList>
    </citation>
    <scope>NUCLEOTIDE SEQUENCE [LARGE SCALE GENOMIC DNA]</scope>
    <source>
        <strain evidence="6 7">TCC</strain>
    </source>
</reference>
<dbReference type="InterPro" id="IPR041661">
    <property type="entry name" value="ZN622/Rei1/Reh1_Znf-C2H2"/>
</dbReference>
<evidence type="ECO:0000259" key="5">
    <source>
        <dbReference type="Pfam" id="PF12756"/>
    </source>
</evidence>
<dbReference type="PANTHER" id="PTHR13267:SF3">
    <property type="entry name" value="ZINC FINGER PROTEIN 277"/>
    <property type="match status" value="1"/>
</dbReference>
<dbReference type="VEuPathDB" id="TriTrypDB:TcCL_Unassigned06350"/>
<dbReference type="VEuPathDB" id="TriTrypDB:TcCLB.511747.30"/>
<dbReference type="VEuPathDB" id="TriTrypDB:TCSYLVIO_003232"/>
<dbReference type="VEuPathDB" id="TriTrypDB:TcG_02288"/>
<evidence type="ECO:0000313" key="6">
    <source>
        <dbReference type="EMBL" id="PWV15711.1"/>
    </source>
</evidence>
<accession>A0A2V2X4P1</accession>
<dbReference type="VEuPathDB" id="TriTrypDB:C4B63_18g68"/>
<dbReference type="VEuPathDB" id="TriTrypDB:TcCLB.511507.10"/>
<evidence type="ECO:0000256" key="2">
    <source>
        <dbReference type="ARBA" id="ARBA00022771"/>
    </source>
</evidence>
<dbReference type="VEuPathDB" id="TriTrypDB:TCDM_01400"/>
<dbReference type="VEuPathDB" id="TriTrypDB:C3747_28g255"/>
<dbReference type="InterPro" id="IPR036236">
    <property type="entry name" value="Znf_C2H2_sf"/>
</dbReference>
<evidence type="ECO:0000256" key="4">
    <source>
        <dbReference type="SAM" id="MobiDB-lite"/>
    </source>
</evidence>
<dbReference type="Proteomes" id="UP000246078">
    <property type="component" value="Unassembled WGS sequence"/>
</dbReference>
<dbReference type="GO" id="GO:0008270">
    <property type="term" value="F:zinc ion binding"/>
    <property type="evidence" value="ECO:0007669"/>
    <property type="project" value="UniProtKB-KW"/>
</dbReference>
<evidence type="ECO:0000256" key="3">
    <source>
        <dbReference type="ARBA" id="ARBA00022833"/>
    </source>
</evidence>
<organism evidence="6 7">
    <name type="scientific">Trypanosoma cruzi</name>
    <dbReference type="NCBI Taxonomy" id="5693"/>
    <lineage>
        <taxon>Eukaryota</taxon>
        <taxon>Discoba</taxon>
        <taxon>Euglenozoa</taxon>
        <taxon>Kinetoplastea</taxon>
        <taxon>Metakinetoplastina</taxon>
        <taxon>Trypanosomatida</taxon>
        <taxon>Trypanosomatidae</taxon>
        <taxon>Trypanosoma</taxon>
        <taxon>Schizotrypanum</taxon>
    </lineage>
</organism>
<feature type="domain" description="ZN622/Rei1/Reh1 zinc finger C2H2-type" evidence="5">
    <location>
        <begin position="41"/>
        <end position="125"/>
    </location>
</feature>
<sequence length="327" mass="36242">MGGRKRRGERGVPMPDITALRASCKAILLRHQRGLSLELPCIVCRQRVRGQESIMQHYVDAHGIHTTNCDNIVDLNGFLVHLRELLLFRDDERMHCPVCREDCGDEASLLEHIEKEGHSRWDIDTIPSLASFCMADVNKSEEAGEEEEDSANGTNVVESDDDGDDEDWGVEPAVCLLCDTASEDCLGHMIDAHGFDFRAAVRSHEGVQDVYDVIRIVNVIRKCVARGLCPFTYGDELAEAEACRCDVAASSLEEHLRNHPLHNLPRVVPSSDRELIPVLCADAFISSVVVGGDLLARGEEDPEYPMVPTNAEMAKKQTARRQSEGNA</sequence>
<comment type="caution">
    <text evidence="6">The sequence shown here is derived from an EMBL/GenBank/DDBJ whole genome shotgun (WGS) entry which is preliminary data.</text>
</comment>
<name>A0A2V2X4P1_TRYCR</name>
<proteinExistence type="predicted"/>
<dbReference type="VEuPathDB" id="TriTrypDB:TcYC6_0096900"/>
<dbReference type="VEuPathDB" id="TriTrypDB:BCY84_01010"/>
<dbReference type="InterPro" id="IPR040048">
    <property type="entry name" value="ZNF277"/>
</dbReference>
<keyword evidence="1" id="KW-0479">Metal-binding</keyword>
<dbReference type="SUPFAM" id="SSF57667">
    <property type="entry name" value="beta-beta-alpha zinc fingers"/>
    <property type="match status" value="1"/>
</dbReference>
<dbReference type="VEuPathDB" id="TriTrypDB:Tc_MARK_1943"/>
<gene>
    <name evidence="6" type="ORF">C3747_28g255</name>
</gene>
<keyword evidence="2" id="KW-0863">Zinc-finger</keyword>
<feature type="region of interest" description="Disordered" evidence="4">
    <location>
        <begin position="141"/>
        <end position="165"/>
    </location>
</feature>
<dbReference type="EMBL" id="PRFC01000028">
    <property type="protein sequence ID" value="PWV15711.1"/>
    <property type="molecule type" value="Genomic_DNA"/>
</dbReference>
<dbReference type="VEuPathDB" id="TriTrypDB:TcBrA4_0029150"/>
<dbReference type="VEuPathDB" id="TriTrypDB:ECC02_000316"/>